<protein>
    <submittedName>
        <fullName evidence="2">Uncharacterized protein</fullName>
    </submittedName>
</protein>
<dbReference type="AlphaFoldDB" id="A0A820RVU6"/>
<organism evidence="2 3">
    <name type="scientific">Adineta steineri</name>
    <dbReference type="NCBI Taxonomy" id="433720"/>
    <lineage>
        <taxon>Eukaryota</taxon>
        <taxon>Metazoa</taxon>
        <taxon>Spiralia</taxon>
        <taxon>Gnathifera</taxon>
        <taxon>Rotifera</taxon>
        <taxon>Eurotatoria</taxon>
        <taxon>Bdelloidea</taxon>
        <taxon>Adinetida</taxon>
        <taxon>Adinetidae</taxon>
        <taxon>Adineta</taxon>
    </lineage>
</organism>
<accession>A0A820RVU6</accession>
<evidence type="ECO:0000256" key="1">
    <source>
        <dbReference type="SAM" id="MobiDB-lite"/>
    </source>
</evidence>
<dbReference type="Proteomes" id="UP000663868">
    <property type="component" value="Unassembled WGS sequence"/>
</dbReference>
<sequence>FLEAKAEREIAERRDNEFRYQTAEGEENVESEATGNDLENSADVEVIETSNVSLIK</sequence>
<dbReference type="EMBL" id="CAJOBB010030048">
    <property type="protein sequence ID" value="CAF4441057.1"/>
    <property type="molecule type" value="Genomic_DNA"/>
</dbReference>
<comment type="caution">
    <text evidence="2">The sequence shown here is derived from an EMBL/GenBank/DDBJ whole genome shotgun (WGS) entry which is preliminary data.</text>
</comment>
<name>A0A820RVU6_9BILA</name>
<proteinExistence type="predicted"/>
<evidence type="ECO:0000313" key="2">
    <source>
        <dbReference type="EMBL" id="CAF4441057.1"/>
    </source>
</evidence>
<feature type="non-terminal residue" evidence="2">
    <location>
        <position position="1"/>
    </location>
</feature>
<evidence type="ECO:0000313" key="3">
    <source>
        <dbReference type="Proteomes" id="UP000663868"/>
    </source>
</evidence>
<feature type="region of interest" description="Disordered" evidence="1">
    <location>
        <begin position="16"/>
        <end position="39"/>
    </location>
</feature>
<reference evidence="2" key="1">
    <citation type="submission" date="2021-02" db="EMBL/GenBank/DDBJ databases">
        <authorList>
            <person name="Nowell W R."/>
        </authorList>
    </citation>
    <scope>NUCLEOTIDE SEQUENCE</scope>
</reference>
<gene>
    <name evidence="2" type="ORF">KXQ929_LOCUS53390</name>
</gene>